<reference evidence="2" key="1">
    <citation type="submission" date="2023-06" db="EMBL/GenBank/DDBJ databases">
        <authorList>
            <consortium name="Lawrence Berkeley National Laboratory"/>
            <person name="Ahrendt S."/>
            <person name="Sahu N."/>
            <person name="Indic B."/>
            <person name="Wong-Bajracharya J."/>
            <person name="Merenyi Z."/>
            <person name="Ke H.-M."/>
            <person name="Monk M."/>
            <person name="Kocsube S."/>
            <person name="Drula E."/>
            <person name="Lipzen A."/>
            <person name="Balint B."/>
            <person name="Henrissat B."/>
            <person name="Andreopoulos B."/>
            <person name="Martin F.M."/>
            <person name="Harder C.B."/>
            <person name="Rigling D."/>
            <person name="Ford K.L."/>
            <person name="Foster G.D."/>
            <person name="Pangilinan J."/>
            <person name="Papanicolaou A."/>
            <person name="Barry K."/>
            <person name="LaButti K."/>
            <person name="Viragh M."/>
            <person name="Koriabine M."/>
            <person name="Yan M."/>
            <person name="Riley R."/>
            <person name="Champramary S."/>
            <person name="Plett K.L."/>
            <person name="Tsai I.J."/>
            <person name="Slot J."/>
            <person name="Sipos G."/>
            <person name="Plett J."/>
            <person name="Nagy L.G."/>
            <person name="Grigoriev I.V."/>
        </authorList>
    </citation>
    <scope>NUCLEOTIDE SEQUENCE</scope>
    <source>
        <strain evidence="2">FPL87.14</strain>
    </source>
</reference>
<evidence type="ECO:0000313" key="3">
    <source>
        <dbReference type="Proteomes" id="UP001175226"/>
    </source>
</evidence>
<dbReference type="Proteomes" id="UP001175226">
    <property type="component" value="Unassembled WGS sequence"/>
</dbReference>
<feature type="region of interest" description="Disordered" evidence="1">
    <location>
        <begin position="24"/>
        <end position="59"/>
    </location>
</feature>
<dbReference type="AlphaFoldDB" id="A0AA39MZ99"/>
<keyword evidence="3" id="KW-1185">Reference proteome</keyword>
<gene>
    <name evidence="2" type="ORF">EV421DRAFT_1898543</name>
</gene>
<sequence>MPSAFIVSACLTILLKERQGKAVTFPSNPHNHTRAMTKDSIKEDTCPNSNPRLSSFSSSPKKVTIRAVVWLV</sequence>
<evidence type="ECO:0000256" key="1">
    <source>
        <dbReference type="SAM" id="MobiDB-lite"/>
    </source>
</evidence>
<comment type="caution">
    <text evidence="2">The sequence shown here is derived from an EMBL/GenBank/DDBJ whole genome shotgun (WGS) entry which is preliminary data.</text>
</comment>
<proteinExistence type="predicted"/>
<protein>
    <submittedName>
        <fullName evidence="2">Uncharacterized protein</fullName>
    </submittedName>
</protein>
<feature type="compositionally biased region" description="Basic and acidic residues" evidence="1">
    <location>
        <begin position="36"/>
        <end position="45"/>
    </location>
</feature>
<accession>A0AA39MZ99</accession>
<organism evidence="2 3">
    <name type="scientific">Armillaria borealis</name>
    <dbReference type="NCBI Taxonomy" id="47425"/>
    <lineage>
        <taxon>Eukaryota</taxon>
        <taxon>Fungi</taxon>
        <taxon>Dikarya</taxon>
        <taxon>Basidiomycota</taxon>
        <taxon>Agaricomycotina</taxon>
        <taxon>Agaricomycetes</taxon>
        <taxon>Agaricomycetidae</taxon>
        <taxon>Agaricales</taxon>
        <taxon>Marasmiineae</taxon>
        <taxon>Physalacriaceae</taxon>
        <taxon>Armillaria</taxon>
    </lineage>
</organism>
<evidence type="ECO:0000313" key="2">
    <source>
        <dbReference type="EMBL" id="KAK0451594.1"/>
    </source>
</evidence>
<feature type="compositionally biased region" description="Low complexity" evidence="1">
    <location>
        <begin position="47"/>
        <end position="59"/>
    </location>
</feature>
<dbReference type="EMBL" id="JAUEPT010000005">
    <property type="protein sequence ID" value="KAK0451594.1"/>
    <property type="molecule type" value="Genomic_DNA"/>
</dbReference>
<name>A0AA39MZ99_9AGAR</name>